<dbReference type="SUPFAM" id="SSF51445">
    <property type="entry name" value="(Trans)glycosidases"/>
    <property type="match status" value="1"/>
</dbReference>
<feature type="domain" description="Glycosyl hydrolase family 13 catalytic" evidence="2">
    <location>
        <begin position="109"/>
        <end position="418"/>
    </location>
</feature>
<dbReference type="InterPro" id="IPR031984">
    <property type="entry name" value="SLC3A2_N"/>
</dbReference>
<reference evidence="4" key="2">
    <citation type="submission" date="2015-08" db="UniProtKB">
        <authorList>
            <consortium name="WormBaseParasite"/>
        </authorList>
    </citation>
    <scope>IDENTIFICATION</scope>
</reference>
<evidence type="ECO:0000256" key="1">
    <source>
        <dbReference type="SAM" id="Phobius"/>
    </source>
</evidence>
<name>A0A0K0F3X5_STRVS</name>
<dbReference type="InterPro" id="IPR006047">
    <property type="entry name" value="GH13_cat_dom"/>
</dbReference>
<dbReference type="GO" id="GO:0015190">
    <property type="term" value="F:L-leucine transmembrane transporter activity"/>
    <property type="evidence" value="ECO:0007669"/>
    <property type="project" value="TreeGrafter"/>
</dbReference>
<dbReference type="WBParaSite" id="SVE_0351000.1">
    <property type="protein sequence ID" value="SVE_0351000.1"/>
    <property type="gene ID" value="SVE_0351000"/>
</dbReference>
<protein>
    <submittedName>
        <fullName evidence="4">Neutral and basic amino acid transport protein rBAT (inferred by orthology to a human protein)</fullName>
    </submittedName>
</protein>
<keyword evidence="3" id="KW-1185">Reference proteome</keyword>
<dbReference type="GO" id="GO:0005975">
    <property type="term" value="P:carbohydrate metabolic process"/>
    <property type="evidence" value="ECO:0007669"/>
    <property type="project" value="InterPro"/>
</dbReference>
<evidence type="ECO:0000259" key="2">
    <source>
        <dbReference type="SMART" id="SM00642"/>
    </source>
</evidence>
<dbReference type="InterPro" id="IPR042280">
    <property type="entry name" value="SLC3A2"/>
</dbReference>
<dbReference type="GO" id="GO:0016323">
    <property type="term" value="C:basolateral plasma membrane"/>
    <property type="evidence" value="ECO:0007669"/>
    <property type="project" value="TreeGrafter"/>
</dbReference>
<dbReference type="GO" id="GO:1903801">
    <property type="term" value="P:L-leucine import across plasma membrane"/>
    <property type="evidence" value="ECO:0007669"/>
    <property type="project" value="TreeGrafter"/>
</dbReference>
<dbReference type="InterPro" id="IPR017853">
    <property type="entry name" value="GH"/>
</dbReference>
<dbReference type="PANTHER" id="PTHR46673:SF1">
    <property type="entry name" value="4F2 CELL-SURFACE ANTIGEN HEAVY CHAIN"/>
    <property type="match status" value="1"/>
</dbReference>
<keyword evidence="1" id="KW-0812">Transmembrane</keyword>
<sequence>MAANESLMSSGSETFSKDNNPELGSVKFVPCDGDVEVSIPTKIIGLTKEQLEEYRNDPFWKYIRFFSFILFWILWAAMFIGAILIVVLSPKCSRNTNAQTWYENSISYQLFVPTFYDSDGDGVGDYKGVSQKLNYLRKIGVDSIWPGPIIKTDKDDFDVNEVVDFDKIDERFGDEESLKQLIADTHYENIKFIADIPLSVGMKNNWMIEAQKNGSNKYKEYFNDINNGILNLSNPDVNEKLLSVVKKFTDLGADGVYIRNPKNIDGESVGRLINSIKQNAPKEFVVYTDKSIKEETPETYFIYPIFTKSCSLTNLPKCIYSNVNSGINNQTSKKVMWSLLEDESERLDGRIGQETERAVNLLTMLQLILPGSLKINYGDEYGLQTSQSPNAKQMPIMSWNNDNHNGFSTAEGGLIFGKAKNADKVNAHDSLHKMGGMSRIFQKMAKLKEREDILKIGTTDVKLENGILYVYRYLKNTAGKVYILALNLNTPSTPEKTLTIEDKFLIDKEVIQVITTSYGLDDPIPRENIDIKTGSITLKSMEGILLRV</sequence>
<dbReference type="Pfam" id="PF16028">
    <property type="entry name" value="SLC3A2_N"/>
    <property type="match status" value="1"/>
</dbReference>
<dbReference type="Pfam" id="PF00128">
    <property type="entry name" value="Alpha-amylase"/>
    <property type="match status" value="2"/>
</dbReference>
<dbReference type="Gene3D" id="3.20.20.80">
    <property type="entry name" value="Glycosidases"/>
    <property type="match status" value="1"/>
</dbReference>
<dbReference type="STRING" id="75913.A0A0K0F3X5"/>
<reference evidence="3" key="1">
    <citation type="submission" date="2014-07" db="EMBL/GenBank/DDBJ databases">
        <authorList>
            <person name="Martin A.A"/>
            <person name="De Silva N."/>
        </authorList>
    </citation>
    <scope>NUCLEOTIDE SEQUENCE</scope>
</reference>
<dbReference type="SMART" id="SM00642">
    <property type="entry name" value="Aamy"/>
    <property type="match status" value="1"/>
</dbReference>
<keyword evidence="1" id="KW-1133">Transmembrane helix</keyword>
<dbReference type="GO" id="GO:0015180">
    <property type="term" value="F:L-alanine transmembrane transporter activity"/>
    <property type="evidence" value="ECO:0007669"/>
    <property type="project" value="TreeGrafter"/>
</dbReference>
<dbReference type="Proteomes" id="UP000035680">
    <property type="component" value="Unassembled WGS sequence"/>
</dbReference>
<evidence type="ECO:0000313" key="3">
    <source>
        <dbReference type="Proteomes" id="UP000035680"/>
    </source>
</evidence>
<keyword evidence="1" id="KW-0472">Membrane</keyword>
<dbReference type="GO" id="GO:0015173">
    <property type="term" value="F:aromatic amino acid transmembrane transporter activity"/>
    <property type="evidence" value="ECO:0007669"/>
    <property type="project" value="TreeGrafter"/>
</dbReference>
<feature type="transmembrane region" description="Helical" evidence="1">
    <location>
        <begin position="65"/>
        <end position="88"/>
    </location>
</feature>
<dbReference type="AlphaFoldDB" id="A0A0K0F3X5"/>
<accession>A0A0K0F3X5</accession>
<dbReference type="GO" id="GO:1904273">
    <property type="term" value="P:L-alanine import across plasma membrane"/>
    <property type="evidence" value="ECO:0007669"/>
    <property type="project" value="TreeGrafter"/>
</dbReference>
<evidence type="ECO:0000313" key="4">
    <source>
        <dbReference type="WBParaSite" id="SVE_0351000.1"/>
    </source>
</evidence>
<dbReference type="GO" id="GO:0016324">
    <property type="term" value="C:apical plasma membrane"/>
    <property type="evidence" value="ECO:0007669"/>
    <property type="project" value="TreeGrafter"/>
</dbReference>
<dbReference type="GO" id="GO:0015823">
    <property type="term" value="P:phenylalanine transport"/>
    <property type="evidence" value="ECO:0007669"/>
    <property type="project" value="TreeGrafter"/>
</dbReference>
<organism evidence="3 4">
    <name type="scientific">Strongyloides venezuelensis</name>
    <name type="common">Threadworm</name>
    <dbReference type="NCBI Taxonomy" id="75913"/>
    <lineage>
        <taxon>Eukaryota</taxon>
        <taxon>Metazoa</taxon>
        <taxon>Ecdysozoa</taxon>
        <taxon>Nematoda</taxon>
        <taxon>Chromadorea</taxon>
        <taxon>Rhabditida</taxon>
        <taxon>Tylenchina</taxon>
        <taxon>Panagrolaimomorpha</taxon>
        <taxon>Strongyloidoidea</taxon>
        <taxon>Strongyloididae</taxon>
        <taxon>Strongyloides</taxon>
    </lineage>
</organism>
<dbReference type="PANTHER" id="PTHR46673">
    <property type="entry name" value="4F2 CELL-SURFACE ANTIGEN HEAVY CHAIN"/>
    <property type="match status" value="1"/>
</dbReference>
<proteinExistence type="predicted"/>